<reference evidence="1" key="1">
    <citation type="submission" date="2022-12" db="EMBL/GenBank/DDBJ databases">
        <authorList>
            <person name="Alioto T."/>
            <person name="Alioto T."/>
            <person name="Gomez Garrido J."/>
        </authorList>
    </citation>
    <scope>NUCLEOTIDE SEQUENCE</scope>
</reference>
<dbReference type="AlphaFoldDB" id="A0AA35JSM7"/>
<sequence>MLFTLFKEDLQRELRSSFLILKATGYYGTSSKAHSYTGTSQDECLARRKSFSFFELLRKTNFPMGLLHKTKNENVLQVCFLFLKTVNTLWETVLRKTKKLAERINFVLRGTTVLVSKAYLKNHVKNGSRWERRTEDMLQLNFKQGVCT</sequence>
<proteinExistence type="predicted"/>
<protein>
    <submittedName>
        <fullName evidence="1">Uncharacterized protein</fullName>
    </submittedName>
</protein>
<gene>
    <name evidence="1" type="ORF">PODLI_1B010282</name>
</gene>
<dbReference type="Proteomes" id="UP001178461">
    <property type="component" value="Chromosome 2"/>
</dbReference>
<evidence type="ECO:0000313" key="1">
    <source>
        <dbReference type="EMBL" id="CAI5765366.1"/>
    </source>
</evidence>
<keyword evidence="2" id="KW-1185">Reference proteome</keyword>
<evidence type="ECO:0000313" key="2">
    <source>
        <dbReference type="Proteomes" id="UP001178461"/>
    </source>
</evidence>
<organism evidence="1 2">
    <name type="scientific">Podarcis lilfordi</name>
    <name type="common">Lilford's wall lizard</name>
    <dbReference type="NCBI Taxonomy" id="74358"/>
    <lineage>
        <taxon>Eukaryota</taxon>
        <taxon>Metazoa</taxon>
        <taxon>Chordata</taxon>
        <taxon>Craniata</taxon>
        <taxon>Vertebrata</taxon>
        <taxon>Euteleostomi</taxon>
        <taxon>Lepidosauria</taxon>
        <taxon>Squamata</taxon>
        <taxon>Bifurcata</taxon>
        <taxon>Unidentata</taxon>
        <taxon>Episquamata</taxon>
        <taxon>Laterata</taxon>
        <taxon>Lacertibaenia</taxon>
        <taxon>Lacertidae</taxon>
        <taxon>Podarcis</taxon>
    </lineage>
</organism>
<accession>A0AA35JSM7</accession>
<name>A0AA35JSM7_9SAUR</name>
<dbReference type="EMBL" id="OX395127">
    <property type="protein sequence ID" value="CAI5765366.1"/>
    <property type="molecule type" value="Genomic_DNA"/>
</dbReference>